<name>A0AAN8EMH2_9EURO</name>
<comment type="caution">
    <text evidence="8">The sequence shown here is derived from an EMBL/GenBank/DDBJ whole genome shotgun (WGS) entry which is preliminary data.</text>
</comment>
<evidence type="ECO:0000256" key="6">
    <source>
        <dbReference type="SAM" id="Phobius"/>
    </source>
</evidence>
<feature type="transmembrane region" description="Helical" evidence="6">
    <location>
        <begin position="467"/>
        <end position="488"/>
    </location>
</feature>
<keyword evidence="4 6" id="KW-1133">Transmembrane helix</keyword>
<comment type="subcellular location">
    <subcellularLocation>
        <location evidence="1">Membrane</location>
        <topology evidence="1">Multi-pass membrane protein</topology>
    </subcellularLocation>
</comment>
<dbReference type="Pfam" id="PF07690">
    <property type="entry name" value="MFS_1"/>
    <property type="match status" value="1"/>
</dbReference>
<dbReference type="FunFam" id="1.20.1250.20:FF:000034">
    <property type="entry name" value="MFS general substrate transporter"/>
    <property type="match status" value="1"/>
</dbReference>
<dbReference type="FunFam" id="1.20.1250.20:FF:000013">
    <property type="entry name" value="MFS general substrate transporter"/>
    <property type="match status" value="1"/>
</dbReference>
<dbReference type="PROSITE" id="PS50850">
    <property type="entry name" value="MFS"/>
    <property type="match status" value="1"/>
</dbReference>
<dbReference type="SUPFAM" id="SSF103473">
    <property type="entry name" value="MFS general substrate transporter"/>
    <property type="match status" value="1"/>
</dbReference>
<feature type="transmembrane region" description="Helical" evidence="6">
    <location>
        <begin position="232"/>
        <end position="254"/>
    </location>
</feature>
<keyword evidence="3 6" id="KW-0812">Transmembrane</keyword>
<proteinExistence type="predicted"/>
<dbReference type="GO" id="GO:0022857">
    <property type="term" value="F:transmembrane transporter activity"/>
    <property type="evidence" value="ECO:0007669"/>
    <property type="project" value="InterPro"/>
</dbReference>
<keyword evidence="2" id="KW-0813">Transport</keyword>
<dbReference type="PANTHER" id="PTHR43791">
    <property type="entry name" value="PERMEASE-RELATED"/>
    <property type="match status" value="1"/>
</dbReference>
<evidence type="ECO:0000256" key="1">
    <source>
        <dbReference type="ARBA" id="ARBA00004141"/>
    </source>
</evidence>
<feature type="transmembrane region" description="Helical" evidence="6">
    <location>
        <begin position="435"/>
        <end position="455"/>
    </location>
</feature>
<feature type="transmembrane region" description="Helical" evidence="6">
    <location>
        <begin position="344"/>
        <end position="361"/>
    </location>
</feature>
<gene>
    <name evidence="8" type="ORF">OHC33_009018</name>
</gene>
<feature type="transmembrane region" description="Helical" evidence="6">
    <location>
        <begin position="402"/>
        <end position="423"/>
    </location>
</feature>
<dbReference type="EMBL" id="JAKLMC020000030">
    <property type="protein sequence ID" value="KAK5950056.1"/>
    <property type="molecule type" value="Genomic_DNA"/>
</dbReference>
<evidence type="ECO:0000313" key="8">
    <source>
        <dbReference type="EMBL" id="KAK5950056.1"/>
    </source>
</evidence>
<dbReference type="InterPro" id="IPR020846">
    <property type="entry name" value="MFS_dom"/>
</dbReference>
<dbReference type="AlphaFoldDB" id="A0AAN8EMH2"/>
<feature type="domain" description="Major facilitator superfamily (MFS) profile" evidence="7">
    <location>
        <begin position="73"/>
        <end position="494"/>
    </location>
</feature>
<feature type="transmembrane region" description="Helical" evidence="6">
    <location>
        <begin position="373"/>
        <end position="390"/>
    </location>
</feature>
<evidence type="ECO:0000256" key="3">
    <source>
        <dbReference type="ARBA" id="ARBA00022692"/>
    </source>
</evidence>
<feature type="transmembrane region" description="Helical" evidence="6">
    <location>
        <begin position="138"/>
        <end position="159"/>
    </location>
</feature>
<evidence type="ECO:0000313" key="9">
    <source>
        <dbReference type="Proteomes" id="UP001316803"/>
    </source>
</evidence>
<dbReference type="Proteomes" id="UP001316803">
    <property type="component" value="Unassembled WGS sequence"/>
</dbReference>
<feature type="transmembrane region" description="Helical" evidence="6">
    <location>
        <begin position="106"/>
        <end position="126"/>
    </location>
</feature>
<feature type="transmembrane region" description="Helical" evidence="6">
    <location>
        <begin position="200"/>
        <end position="220"/>
    </location>
</feature>
<organism evidence="8 9">
    <name type="scientific">Knufia fluminis</name>
    <dbReference type="NCBI Taxonomy" id="191047"/>
    <lineage>
        <taxon>Eukaryota</taxon>
        <taxon>Fungi</taxon>
        <taxon>Dikarya</taxon>
        <taxon>Ascomycota</taxon>
        <taxon>Pezizomycotina</taxon>
        <taxon>Eurotiomycetes</taxon>
        <taxon>Chaetothyriomycetidae</taxon>
        <taxon>Chaetothyriales</taxon>
        <taxon>Trichomeriaceae</taxon>
        <taxon>Knufia</taxon>
    </lineage>
</organism>
<reference evidence="8 9" key="1">
    <citation type="submission" date="2022-12" db="EMBL/GenBank/DDBJ databases">
        <title>Genomic features and morphological characterization of a novel Knufia sp. strain isolated from spacecraft assembly facility.</title>
        <authorList>
            <person name="Teixeira M."/>
            <person name="Chander A.M."/>
            <person name="Stajich J.E."/>
            <person name="Venkateswaran K."/>
        </authorList>
    </citation>
    <scope>NUCLEOTIDE SEQUENCE [LARGE SCALE GENOMIC DNA]</scope>
    <source>
        <strain evidence="8 9">FJI-L2-BK-P2</strain>
    </source>
</reference>
<feature type="transmembrane region" description="Helical" evidence="6">
    <location>
        <begin position="69"/>
        <end position="86"/>
    </location>
</feature>
<dbReference type="InterPro" id="IPR011701">
    <property type="entry name" value="MFS"/>
</dbReference>
<feature type="transmembrane region" description="Helical" evidence="6">
    <location>
        <begin position="305"/>
        <end position="324"/>
    </location>
</feature>
<keyword evidence="9" id="KW-1185">Reference proteome</keyword>
<protein>
    <recommendedName>
        <fullName evidence="7">Major facilitator superfamily (MFS) profile domain-containing protein</fullName>
    </recommendedName>
</protein>
<dbReference type="GO" id="GO:0016020">
    <property type="term" value="C:membrane"/>
    <property type="evidence" value="ECO:0007669"/>
    <property type="project" value="UniProtKB-SubCell"/>
</dbReference>
<evidence type="ECO:0000256" key="4">
    <source>
        <dbReference type="ARBA" id="ARBA00022989"/>
    </source>
</evidence>
<dbReference type="PANTHER" id="PTHR43791:SF18">
    <property type="entry name" value="NICOTINIC ACID TRANSPORTER TNA1, PUTATIVE (AFU_ORTHOLOGUE AFUA_3G03820)-RELATED"/>
    <property type="match status" value="1"/>
</dbReference>
<dbReference type="Gene3D" id="1.20.1250.20">
    <property type="entry name" value="MFS general substrate transporter like domains"/>
    <property type="match status" value="2"/>
</dbReference>
<feature type="transmembrane region" description="Helical" evidence="6">
    <location>
        <begin position="165"/>
        <end position="188"/>
    </location>
</feature>
<evidence type="ECO:0000256" key="2">
    <source>
        <dbReference type="ARBA" id="ARBA00022448"/>
    </source>
</evidence>
<sequence>MASKRLSSVGEKHLETGDYQSHHRKWSAQDAEADALGGLRTVEVGLAAEEIKDTVELDAAEQKRILRKVDYRLIPLLTFLYLMAFIDRSNIGNAKIAGMSKDLKLVGLQYNIALTAFFPPYCLLEVPSNIILKLLRPSIWITILLFSWGLVMTLMGLVHTYEGLVIARVFLGVAECGFFPAATYLLTIWYKRYEVMQRMAIFYAAASMSGAFSGLLAYGIQFMDGIGGRQGWQWIFTLEGIVPVAFSFILYFILPDSPETAKFLTKHEKEFIVNRLALETGSGHGRVTNSDRIGWRHIKAALSEWKIWAAVVMFWANSIGTYGFTATVPTIVQDLGYTAAKAQLMTIPVYVFAVICVLVVAHFSERVQQRTPFIMLGFSVACVGLLGMLITRRYPDIPGASYFFLFLVAAGLYSPFVSIVCLVGNNLAPSSKRAVGMALLISIGNLGGIAGSNIFLAAQAPRYPTGFGTGLGICLVAIGMAYVLRVAFRKENEKRDKFMEGKTDEEVRAMYTEQELLDLGDKSPFFRYTL</sequence>
<accession>A0AAN8EMH2</accession>
<evidence type="ECO:0000259" key="7">
    <source>
        <dbReference type="PROSITE" id="PS50850"/>
    </source>
</evidence>
<dbReference type="InterPro" id="IPR036259">
    <property type="entry name" value="MFS_trans_sf"/>
</dbReference>
<evidence type="ECO:0000256" key="5">
    <source>
        <dbReference type="ARBA" id="ARBA00023136"/>
    </source>
</evidence>
<keyword evidence="5 6" id="KW-0472">Membrane</keyword>